<organism evidence="1 2">
    <name type="scientific">Limnofasciculus baicalensis BBK-W-15</name>
    <dbReference type="NCBI Taxonomy" id="2699891"/>
    <lineage>
        <taxon>Bacteria</taxon>
        <taxon>Bacillati</taxon>
        <taxon>Cyanobacteriota</taxon>
        <taxon>Cyanophyceae</taxon>
        <taxon>Coleofasciculales</taxon>
        <taxon>Coleofasciculaceae</taxon>
        <taxon>Limnofasciculus</taxon>
        <taxon>Limnofasciculus baicalensis</taxon>
    </lineage>
</organism>
<sequence length="427" mass="48084">MAQVTQETTIMLDSVYQRTNSIDTSNSKASSANLVLMPTQQDAQSQAYADAATCGARVFLCHIYEQGKRNHLAFSLPFNLLLEMAKLQSADNKRHKSNAEELINRPLIHQHVDEIAKYLLETDNYILPPFIFNSSKPIKVFAFGTGAVKFGYAVLPTNVELYVTDGQHRLKAIEKAIKEKSELRDDSVTVLVVQEEDIDQIHQDFADCAKNKPIPPALLAAFDVSNVLSKLTRQISRDLVIFNGRIDKISKTLGKDPNYIFTMNQLRIGMAEFLFGSSRKQVIESRSNQQKGEDKMLLEKAKVFYMEFAKINDGWQLLLQPVSKTVNLDLYSLRQDKINFNTVGLQILSRVGNRIFFGTNFSDAERNILIDALASLDYRRTSQLWQNSVVIDDGDGNKRIVAQIAAVDKGCKIALREVEQKTGIKLS</sequence>
<dbReference type="AlphaFoldDB" id="A0AAE3GMW7"/>
<evidence type="ECO:0000313" key="1">
    <source>
        <dbReference type="EMBL" id="MCP2727540.1"/>
    </source>
</evidence>
<proteinExistence type="predicted"/>
<dbReference type="EMBL" id="JAMZMM010000018">
    <property type="protein sequence ID" value="MCP2727540.1"/>
    <property type="molecule type" value="Genomic_DNA"/>
</dbReference>
<keyword evidence="2" id="KW-1185">Reference proteome</keyword>
<gene>
    <name evidence="1" type="ORF">NJ959_03500</name>
</gene>
<dbReference type="NCBIfam" id="TIGR03187">
    <property type="entry name" value="DGQHR"/>
    <property type="match status" value="1"/>
</dbReference>
<name>A0AAE3GMW7_9CYAN</name>
<dbReference type="InterPro" id="IPR017601">
    <property type="entry name" value="DGQHR-contain_dom"/>
</dbReference>
<evidence type="ECO:0000313" key="2">
    <source>
        <dbReference type="Proteomes" id="UP001204953"/>
    </source>
</evidence>
<dbReference type="Pfam" id="PF14072">
    <property type="entry name" value="DndB"/>
    <property type="match status" value="1"/>
</dbReference>
<protein>
    <submittedName>
        <fullName evidence="1">DNA sulfur modification protein DndB</fullName>
    </submittedName>
</protein>
<reference evidence="1" key="1">
    <citation type="submission" date="2022-06" db="EMBL/GenBank/DDBJ databases">
        <title>New cyanobacteria of genus Symplocastrum in benthos of Lake Baikal.</title>
        <authorList>
            <person name="Sorokovikova E."/>
            <person name="Tikhonova I."/>
            <person name="Krasnopeev A."/>
            <person name="Evseev P."/>
            <person name="Gladkikh A."/>
            <person name="Belykh O."/>
        </authorList>
    </citation>
    <scope>NUCLEOTIDE SEQUENCE</scope>
    <source>
        <strain evidence="1">BBK-W-15</strain>
    </source>
</reference>
<dbReference type="RefSeq" id="WP_254010353.1">
    <property type="nucleotide sequence ID" value="NZ_JAMZMM010000018.1"/>
</dbReference>
<comment type="caution">
    <text evidence="1">The sequence shown here is derived from an EMBL/GenBank/DDBJ whole genome shotgun (WGS) entry which is preliminary data.</text>
</comment>
<accession>A0AAE3GMW7</accession>
<dbReference type="Proteomes" id="UP001204953">
    <property type="component" value="Unassembled WGS sequence"/>
</dbReference>
<dbReference type="CDD" id="cd16412">
    <property type="entry name" value="dndB"/>
    <property type="match status" value="1"/>
</dbReference>
<dbReference type="InterPro" id="IPR017642">
    <property type="entry name" value="DNA_S_mod_DndB"/>
</dbReference>